<evidence type="ECO:0000256" key="6">
    <source>
        <dbReference type="PROSITE-ProRule" id="PRU00169"/>
    </source>
</evidence>
<dbReference type="Pfam" id="PF00486">
    <property type="entry name" value="Trans_reg_C"/>
    <property type="match status" value="1"/>
</dbReference>
<evidence type="ECO:0000313" key="11">
    <source>
        <dbReference type="Proteomes" id="UP001529369"/>
    </source>
</evidence>
<dbReference type="EMBL" id="JAUFPN010000200">
    <property type="protein sequence ID" value="MDN3567967.1"/>
    <property type="molecule type" value="Genomic_DNA"/>
</dbReference>
<evidence type="ECO:0000256" key="5">
    <source>
        <dbReference type="ARBA" id="ARBA00023163"/>
    </source>
</evidence>
<protein>
    <submittedName>
        <fullName evidence="10">Response regulator transcription factor</fullName>
    </submittedName>
</protein>
<evidence type="ECO:0000313" key="10">
    <source>
        <dbReference type="EMBL" id="MDN3567967.1"/>
    </source>
</evidence>
<evidence type="ECO:0000256" key="4">
    <source>
        <dbReference type="ARBA" id="ARBA00023125"/>
    </source>
</evidence>
<feature type="domain" description="OmpR/PhoB-type" evidence="9">
    <location>
        <begin position="129"/>
        <end position="227"/>
    </location>
</feature>
<evidence type="ECO:0000256" key="2">
    <source>
        <dbReference type="ARBA" id="ARBA00023012"/>
    </source>
</evidence>
<evidence type="ECO:0000256" key="1">
    <source>
        <dbReference type="ARBA" id="ARBA00022553"/>
    </source>
</evidence>
<dbReference type="Gene3D" id="3.40.50.2300">
    <property type="match status" value="1"/>
</dbReference>
<feature type="DNA-binding region" description="OmpR/PhoB-type" evidence="7">
    <location>
        <begin position="129"/>
        <end position="227"/>
    </location>
</feature>
<keyword evidence="4 7" id="KW-0238">DNA-binding</keyword>
<dbReference type="RefSeq" id="WP_290320057.1">
    <property type="nucleotide sequence ID" value="NZ_JAUFPN010000200.1"/>
</dbReference>
<sequence length="236" mass="26157">MAQLGLGIIETDATFGRKMANFFSEHGFSAELHDDAHSLLARLPSRPPRMVVLGEGREPAAALQTLRRIRDISLVPCIMLADRSDDMSEIMLLEAGADDLVDRDLPLRAVLARIRAVLRRAEWGTVEAEPTVSVGGWRLIPSRRQLLRPDGSECALTTAEFDLMTMMVEGRGRAISRDAIAETVFRRPFRAEDRTVDNLVLRLRRKLGPAQQDCIKTVRGAGYMFAGFADSGLRVA</sequence>
<keyword evidence="3" id="KW-0805">Transcription regulation</keyword>
<evidence type="ECO:0000259" key="8">
    <source>
        <dbReference type="PROSITE" id="PS50110"/>
    </source>
</evidence>
<dbReference type="InterPro" id="IPR011006">
    <property type="entry name" value="CheY-like_superfamily"/>
</dbReference>
<keyword evidence="5" id="KW-0804">Transcription</keyword>
<name>A0ABT8ADQ9_9PROT</name>
<evidence type="ECO:0000259" key="9">
    <source>
        <dbReference type="PROSITE" id="PS51755"/>
    </source>
</evidence>
<comment type="caution">
    <text evidence="10">The sequence shown here is derived from an EMBL/GenBank/DDBJ whole genome shotgun (WGS) entry which is preliminary data.</text>
</comment>
<dbReference type="Gene3D" id="1.10.10.10">
    <property type="entry name" value="Winged helix-like DNA-binding domain superfamily/Winged helix DNA-binding domain"/>
    <property type="match status" value="1"/>
</dbReference>
<dbReference type="CDD" id="cd00383">
    <property type="entry name" value="trans_reg_C"/>
    <property type="match status" value="1"/>
</dbReference>
<gene>
    <name evidence="10" type="ORF">QWZ14_26605</name>
</gene>
<dbReference type="PROSITE" id="PS50110">
    <property type="entry name" value="RESPONSE_REGULATORY"/>
    <property type="match status" value="1"/>
</dbReference>
<dbReference type="InterPro" id="IPR036388">
    <property type="entry name" value="WH-like_DNA-bd_sf"/>
</dbReference>
<dbReference type="SUPFAM" id="SSF46894">
    <property type="entry name" value="C-terminal effector domain of the bipartite response regulators"/>
    <property type="match status" value="1"/>
</dbReference>
<dbReference type="InterPro" id="IPR001867">
    <property type="entry name" value="OmpR/PhoB-type_DNA-bd"/>
</dbReference>
<dbReference type="PROSITE" id="PS51755">
    <property type="entry name" value="OMPR_PHOB"/>
    <property type="match status" value="1"/>
</dbReference>
<dbReference type="SMART" id="SM00862">
    <property type="entry name" value="Trans_reg_C"/>
    <property type="match status" value="1"/>
</dbReference>
<dbReference type="InterPro" id="IPR001789">
    <property type="entry name" value="Sig_transdc_resp-reg_receiver"/>
</dbReference>
<reference evidence="11" key="1">
    <citation type="journal article" date="2019" name="Int. J. Syst. Evol. Microbiol.">
        <title>The Global Catalogue of Microorganisms (GCM) 10K type strain sequencing project: providing services to taxonomists for standard genome sequencing and annotation.</title>
        <authorList>
            <consortium name="The Broad Institute Genomics Platform"/>
            <consortium name="The Broad Institute Genome Sequencing Center for Infectious Disease"/>
            <person name="Wu L."/>
            <person name="Ma J."/>
        </authorList>
    </citation>
    <scope>NUCLEOTIDE SEQUENCE [LARGE SCALE GENOMIC DNA]</scope>
    <source>
        <strain evidence="11">CECT 7131</strain>
    </source>
</reference>
<dbReference type="Proteomes" id="UP001529369">
    <property type="component" value="Unassembled WGS sequence"/>
</dbReference>
<proteinExistence type="predicted"/>
<evidence type="ECO:0000256" key="7">
    <source>
        <dbReference type="PROSITE-ProRule" id="PRU01091"/>
    </source>
</evidence>
<organism evidence="10 11">
    <name type="scientific">Paeniroseomonas aquatica</name>
    <dbReference type="NCBI Taxonomy" id="373043"/>
    <lineage>
        <taxon>Bacteria</taxon>
        <taxon>Pseudomonadati</taxon>
        <taxon>Pseudomonadota</taxon>
        <taxon>Alphaproteobacteria</taxon>
        <taxon>Acetobacterales</taxon>
        <taxon>Acetobacteraceae</taxon>
        <taxon>Paeniroseomonas</taxon>
    </lineage>
</organism>
<accession>A0ABT8ADQ9</accession>
<evidence type="ECO:0000256" key="3">
    <source>
        <dbReference type="ARBA" id="ARBA00023015"/>
    </source>
</evidence>
<dbReference type="PANTHER" id="PTHR48111:SF4">
    <property type="entry name" value="DNA-BINDING DUAL TRANSCRIPTIONAL REGULATOR OMPR"/>
    <property type="match status" value="1"/>
</dbReference>
<keyword evidence="2" id="KW-0902">Two-component regulatory system</keyword>
<keyword evidence="1" id="KW-0597">Phosphoprotein</keyword>
<dbReference type="InterPro" id="IPR039420">
    <property type="entry name" value="WalR-like"/>
</dbReference>
<dbReference type="InterPro" id="IPR016032">
    <property type="entry name" value="Sig_transdc_resp-reg_C-effctor"/>
</dbReference>
<comment type="caution">
    <text evidence="6">Lacks conserved residue(s) required for the propagation of feature annotation.</text>
</comment>
<dbReference type="PANTHER" id="PTHR48111">
    <property type="entry name" value="REGULATOR OF RPOS"/>
    <property type="match status" value="1"/>
</dbReference>
<dbReference type="SUPFAM" id="SSF52172">
    <property type="entry name" value="CheY-like"/>
    <property type="match status" value="1"/>
</dbReference>
<feature type="domain" description="Response regulatory" evidence="8">
    <location>
        <begin position="5"/>
        <end position="118"/>
    </location>
</feature>
<keyword evidence="11" id="KW-1185">Reference proteome</keyword>